<gene>
    <name evidence="1" type="ORF">MNBD_GAMMA12-3595</name>
</gene>
<reference evidence="1" key="1">
    <citation type="submission" date="2018-06" db="EMBL/GenBank/DDBJ databases">
        <authorList>
            <person name="Zhirakovskaya E."/>
        </authorList>
    </citation>
    <scope>NUCLEOTIDE SEQUENCE</scope>
</reference>
<organism evidence="1">
    <name type="scientific">hydrothermal vent metagenome</name>
    <dbReference type="NCBI Taxonomy" id="652676"/>
    <lineage>
        <taxon>unclassified sequences</taxon>
        <taxon>metagenomes</taxon>
        <taxon>ecological metagenomes</taxon>
    </lineage>
</organism>
<dbReference type="AlphaFoldDB" id="A0A3B0ZJQ9"/>
<evidence type="ECO:0000313" key="1">
    <source>
        <dbReference type="EMBL" id="VAW80946.1"/>
    </source>
</evidence>
<dbReference type="EMBL" id="UOFL01000207">
    <property type="protein sequence ID" value="VAW80946.1"/>
    <property type="molecule type" value="Genomic_DNA"/>
</dbReference>
<accession>A0A3B0ZJQ9</accession>
<name>A0A3B0ZJQ9_9ZZZZ</name>
<proteinExistence type="predicted"/>
<sequence length="110" mass="12544">MASILEEIPPDIIEIYSAEINTTTTSAKNKAKIEADLLERQSKINLTKVSTQKLNQVLLQMYNKESNIQSKTLAWAVPDLEKSWTQELVEYLATIDKHEIANDIISRIEQ</sequence>
<protein>
    <submittedName>
        <fullName evidence="1">Uncharacterized protein</fullName>
    </submittedName>
</protein>